<dbReference type="Proteomes" id="UP001317742">
    <property type="component" value="Chromosome"/>
</dbReference>
<keyword evidence="2" id="KW-1185">Reference proteome</keyword>
<name>A0ABM8AWL8_9BACT</name>
<reference evidence="1 2" key="1">
    <citation type="submission" date="2022-08" db="EMBL/GenBank/DDBJ databases">
        <title>Genome Sequence of the sulphate-reducing bacterium, Pseudodesulfovibrio sp. SYK.</title>
        <authorList>
            <person name="Kondo R."/>
            <person name="Kataoka T."/>
        </authorList>
    </citation>
    <scope>NUCLEOTIDE SEQUENCE [LARGE SCALE GENOMIC DNA]</scope>
    <source>
        <strain evidence="1 2">SYK</strain>
    </source>
</reference>
<evidence type="ECO:0000313" key="1">
    <source>
        <dbReference type="EMBL" id="BDQ35826.1"/>
    </source>
</evidence>
<gene>
    <name evidence="1" type="ORF">SYK_01860</name>
</gene>
<protein>
    <submittedName>
        <fullName evidence="1">Uncharacterized protein</fullName>
    </submittedName>
</protein>
<sequence length="113" mass="12903">MGRLLQVRVTAWTFSEDDVEKAYPSLWKLVWQDPKVIQKKGVLELTGAIFDAVRVGLIDGDKVEALKDGAEKAEEMRLEIEKLLGEWKPGEADKIIYQLEDLLDKLEDIADKF</sequence>
<evidence type="ECO:0000313" key="2">
    <source>
        <dbReference type="Proteomes" id="UP001317742"/>
    </source>
</evidence>
<dbReference type="EMBL" id="AP026709">
    <property type="protein sequence ID" value="BDQ35826.1"/>
    <property type="molecule type" value="Genomic_DNA"/>
</dbReference>
<organism evidence="1 2">
    <name type="scientific">Pseudodesulfovibrio nedwellii</name>
    <dbReference type="NCBI Taxonomy" id="2973072"/>
    <lineage>
        <taxon>Bacteria</taxon>
        <taxon>Pseudomonadati</taxon>
        <taxon>Thermodesulfobacteriota</taxon>
        <taxon>Desulfovibrionia</taxon>
        <taxon>Desulfovibrionales</taxon>
        <taxon>Desulfovibrionaceae</taxon>
    </lineage>
</organism>
<dbReference type="RefSeq" id="WP_281761755.1">
    <property type="nucleotide sequence ID" value="NZ_AP026709.1"/>
</dbReference>
<proteinExistence type="predicted"/>
<accession>A0ABM8AWL8</accession>